<dbReference type="InterPro" id="IPR050807">
    <property type="entry name" value="TransReg_Diox_bact_type"/>
</dbReference>
<dbReference type="GO" id="GO:0003677">
    <property type="term" value="F:DNA binding"/>
    <property type="evidence" value="ECO:0007669"/>
    <property type="project" value="UniProtKB-KW"/>
</dbReference>
<dbReference type="PANTHER" id="PTHR46797:SF20">
    <property type="entry name" value="BLR4304 PROTEIN"/>
    <property type="match status" value="1"/>
</dbReference>
<evidence type="ECO:0000256" key="1">
    <source>
        <dbReference type="ARBA" id="ARBA00023125"/>
    </source>
</evidence>
<dbReference type="InterPro" id="IPR010982">
    <property type="entry name" value="Lambda_DNA-bd_dom_sf"/>
</dbReference>
<dbReference type="InterPro" id="IPR011051">
    <property type="entry name" value="RmlC_Cupin_sf"/>
</dbReference>
<dbReference type="SUPFAM" id="SSF47413">
    <property type="entry name" value="lambda repressor-like DNA-binding domains"/>
    <property type="match status" value="1"/>
</dbReference>
<organism evidence="4">
    <name type="scientific">bioreactor metagenome</name>
    <dbReference type="NCBI Taxonomy" id="1076179"/>
    <lineage>
        <taxon>unclassified sequences</taxon>
        <taxon>metagenomes</taxon>
        <taxon>ecological metagenomes</taxon>
    </lineage>
</organism>
<protein>
    <recommendedName>
        <fullName evidence="3">HTH cro/C1-type domain-containing protein</fullName>
    </recommendedName>
</protein>
<feature type="region of interest" description="Disordered" evidence="2">
    <location>
        <begin position="167"/>
        <end position="187"/>
    </location>
</feature>
<feature type="compositionally biased region" description="Basic and acidic residues" evidence="2">
    <location>
        <begin position="326"/>
        <end position="359"/>
    </location>
</feature>
<dbReference type="EMBL" id="VSSQ01000075">
    <property type="protein sequence ID" value="MPL73736.1"/>
    <property type="molecule type" value="Genomic_DNA"/>
</dbReference>
<dbReference type="GO" id="GO:0003700">
    <property type="term" value="F:DNA-binding transcription factor activity"/>
    <property type="evidence" value="ECO:0007669"/>
    <property type="project" value="TreeGrafter"/>
</dbReference>
<feature type="region of interest" description="Disordered" evidence="2">
    <location>
        <begin position="326"/>
        <end position="376"/>
    </location>
</feature>
<reference evidence="4" key="1">
    <citation type="submission" date="2019-08" db="EMBL/GenBank/DDBJ databases">
        <authorList>
            <person name="Kucharzyk K."/>
            <person name="Murdoch R.W."/>
            <person name="Higgins S."/>
            <person name="Loffler F."/>
        </authorList>
    </citation>
    <scope>NUCLEOTIDE SEQUENCE</scope>
</reference>
<evidence type="ECO:0000256" key="2">
    <source>
        <dbReference type="SAM" id="MobiDB-lite"/>
    </source>
</evidence>
<keyword evidence="1" id="KW-0238">DNA-binding</keyword>
<dbReference type="PROSITE" id="PS50943">
    <property type="entry name" value="HTH_CROC1"/>
    <property type="match status" value="1"/>
</dbReference>
<dbReference type="AlphaFoldDB" id="A0A644U490"/>
<evidence type="ECO:0000313" key="4">
    <source>
        <dbReference type="EMBL" id="MPL73736.1"/>
    </source>
</evidence>
<feature type="region of interest" description="Disordered" evidence="2">
    <location>
        <begin position="204"/>
        <end position="302"/>
    </location>
</feature>
<dbReference type="InterPro" id="IPR014710">
    <property type="entry name" value="RmlC-like_jellyroll"/>
</dbReference>
<feature type="compositionally biased region" description="Gly residues" evidence="2">
    <location>
        <begin position="1"/>
        <end position="14"/>
    </location>
</feature>
<dbReference type="PANTHER" id="PTHR46797">
    <property type="entry name" value="HTH-TYPE TRANSCRIPTIONAL REGULATOR"/>
    <property type="match status" value="1"/>
</dbReference>
<name>A0A644U490_9ZZZZ</name>
<dbReference type="Pfam" id="PF07883">
    <property type="entry name" value="Cupin_2"/>
    <property type="match status" value="1"/>
</dbReference>
<feature type="compositionally biased region" description="Basic residues" evidence="2">
    <location>
        <begin position="360"/>
        <end position="370"/>
    </location>
</feature>
<feature type="compositionally biased region" description="Basic residues" evidence="2">
    <location>
        <begin position="221"/>
        <end position="231"/>
    </location>
</feature>
<gene>
    <name evidence="4" type="ORF">SDC9_19542</name>
</gene>
<dbReference type="InterPro" id="IPR001387">
    <property type="entry name" value="Cro/C1-type_HTH"/>
</dbReference>
<dbReference type="Pfam" id="PF01381">
    <property type="entry name" value="HTH_3"/>
    <property type="match status" value="1"/>
</dbReference>
<dbReference type="SMART" id="SM00530">
    <property type="entry name" value="HTH_XRE"/>
    <property type="match status" value="1"/>
</dbReference>
<feature type="region of interest" description="Disordered" evidence="2">
    <location>
        <begin position="1"/>
        <end position="25"/>
    </location>
</feature>
<feature type="region of interest" description="Disordered" evidence="2">
    <location>
        <begin position="435"/>
        <end position="457"/>
    </location>
</feature>
<evidence type="ECO:0000259" key="3">
    <source>
        <dbReference type="PROSITE" id="PS50943"/>
    </source>
</evidence>
<sequence>MGGQRLGRHGAGMGKGDHARLGADPDLDGRNLARLGTKGHRRLDLERADTEAAGVHHVVGAPLVADRPGLGHRHRVAGEEPFPIGAEARGGLLGRAHVTQEQPGIGAVHGERAGGAARHRGALGAKHGEGAPLLRPAGAALGCRVPRRTRDEGRAFRHAERLVDLGPRGRAPVLPGERGQRLAGAEPVPQPRQVELRMMPQHLPVHPGCGGKDRRIEAAKKQRQRLRRHAGRRDQRGGADRPRVHQPGAERVGPVEGAGVQDPVRGRQPVPARVHHPPRPDRAMRMHHRPRLPGGARGEDDIGQPVRIAHLPGTGGERLEAAQLRLADHPRGAVGQRDARARDDRRRGDLRRHPGDLARRQLRRGRHRHQPDRDRAEIGHRELGGIAKPQQHPIARHQPGIQEPRARAAHRRLEPCPGPALGARRAEDLQGRAIGARGGRGKHMGRHVEGRGRGVCKGGSMDREHGFLLRRVHRGCKPEAAMGEIEHAKIIRIARESGEEVVPEPVDLAARVRELRKARGWTLEQAAAQAGLARSTLSKIENGQMSPTYEALKKLAEGLAISVPQLFTPPSKGQVTGRMAVTRAGEGVAHLTTTYEHELLANALRNKQMLPYRARIRARSFEEFHGWVRHDGEEFLYVLTGIVRLYTEFYEPQELKRGDSAYYDASMGHNLVSVSHEDATVLWVTSLV</sequence>
<dbReference type="SUPFAM" id="SSF51182">
    <property type="entry name" value="RmlC-like cupins"/>
    <property type="match status" value="1"/>
</dbReference>
<dbReference type="CDD" id="cd00093">
    <property type="entry name" value="HTH_XRE"/>
    <property type="match status" value="1"/>
</dbReference>
<feature type="compositionally biased region" description="Basic and acidic residues" evidence="2">
    <location>
        <begin position="15"/>
        <end position="25"/>
    </location>
</feature>
<feature type="domain" description="HTH cro/C1-type" evidence="3">
    <location>
        <begin position="512"/>
        <end position="566"/>
    </location>
</feature>
<dbReference type="InterPro" id="IPR013096">
    <property type="entry name" value="Cupin_2"/>
</dbReference>
<comment type="caution">
    <text evidence="4">The sequence shown here is derived from an EMBL/GenBank/DDBJ whole genome shotgun (WGS) entry which is preliminary data.</text>
</comment>
<dbReference type="Gene3D" id="1.10.260.40">
    <property type="entry name" value="lambda repressor-like DNA-binding domains"/>
    <property type="match status" value="1"/>
</dbReference>
<dbReference type="Gene3D" id="2.60.120.10">
    <property type="entry name" value="Jelly Rolls"/>
    <property type="match status" value="1"/>
</dbReference>
<proteinExistence type="predicted"/>
<dbReference type="GO" id="GO:0005829">
    <property type="term" value="C:cytosol"/>
    <property type="evidence" value="ECO:0007669"/>
    <property type="project" value="TreeGrafter"/>
</dbReference>
<feature type="compositionally biased region" description="Basic and acidic residues" evidence="2">
    <location>
        <begin position="211"/>
        <end position="220"/>
    </location>
</feature>
<dbReference type="CDD" id="cd02209">
    <property type="entry name" value="cupin_XRE_C"/>
    <property type="match status" value="1"/>
</dbReference>
<accession>A0A644U490</accession>
<feature type="compositionally biased region" description="Basic and acidic residues" evidence="2">
    <location>
        <begin position="232"/>
        <end position="243"/>
    </location>
</feature>